<evidence type="ECO:0000259" key="8">
    <source>
        <dbReference type="PROSITE" id="PS51719"/>
    </source>
</evidence>
<dbReference type="PROSITE" id="PS51719">
    <property type="entry name" value="G_SEPTIN"/>
    <property type="match status" value="1"/>
</dbReference>
<sequence>MFQVPLHKEPGWLWDTIDRWLKTCEAKLKGGDVPEFLRDVVNGDIVSEVDWLKKRLEMENCAVVFCHNDMQEGNILIRQDDPENNNNDDPQIVVIDFEYCSYNYRSFDIANHFVEWMYDYTAADYPFYKEQVDHYPTKQQRLHFVKAYLEARNSKENPKKILREVEVFTLASHFFWGIWGVINAGTSQIPFGYWEYAASRLRHYFEHKKKFTLDMKPLVTSLPTKRKSCSLDLETSGYVGFANLPNQVHRKSVKKGFEFTLMVVGESGLGKSTLVNALFLTDLYPERQVPDAIGNVVSLKVLELRSPIAHGEHSVFQKMKQTVKLEPSTVEIEERGVKLRLTVVDTPGYGDAIDNTDSFSEIIKYIDDQFERFLRDESGLNRKNIMDNRIHCCFYFISPFGHGLKPLDVEFMKQLHNKVNIVPVIAKADVLTKKEMQRLKKKVMDEIQEHGIRIYSLPECDSDEDEEYKEQVRQLKQAVPFAVCGANTLLEVRGRKVRGRLYPWGVVEVENPEHCDFIKLRTMLITHMQDLQEITQQVHYENYRSEHLARGGVSKRNTIVDDKGAATSDRDRILLEKEAELKRMQEMIAAMQAKMHQQHHDPAVASEELDQLKKEVYNLEQEYIEEIYYKAILNREVEKFEHIRPLYEKTNEVLKNVKNMQCKPGEKSLRELFQALATCEEWYLNESNGHDADKFNVVDHFHLFKREDCAV</sequence>
<feature type="domain" description="Septin-type G" evidence="8">
    <location>
        <begin position="255"/>
        <end position="550"/>
    </location>
</feature>
<dbReference type="Gene3D" id="3.90.1200.10">
    <property type="match status" value="1"/>
</dbReference>
<keyword evidence="10" id="KW-1185">Reference proteome</keyword>
<dbReference type="FunFam" id="3.40.50.300:FF:000162">
    <property type="entry name" value="septin-7 isoform X1"/>
    <property type="match status" value="1"/>
</dbReference>
<name>A0A8J6LIH4_TENMO</name>
<evidence type="ECO:0000256" key="5">
    <source>
        <dbReference type="ARBA" id="ARBA00023134"/>
    </source>
</evidence>
<dbReference type="AlphaFoldDB" id="A0A8J6LIH4"/>
<keyword evidence="6" id="KW-0131">Cell cycle</keyword>
<comment type="subcellular location">
    <subcellularLocation>
        <location evidence="1">Cleavage furrow</location>
    </subcellularLocation>
</comment>
<evidence type="ECO:0000256" key="4">
    <source>
        <dbReference type="ARBA" id="ARBA00023054"/>
    </source>
</evidence>
<dbReference type="GO" id="GO:0005525">
    <property type="term" value="F:GTP binding"/>
    <property type="evidence" value="ECO:0007669"/>
    <property type="project" value="UniProtKB-KW"/>
</dbReference>
<dbReference type="Pfam" id="PF00735">
    <property type="entry name" value="Septin"/>
    <property type="match status" value="1"/>
</dbReference>
<dbReference type="SUPFAM" id="SSF56112">
    <property type="entry name" value="Protein kinase-like (PK-like)"/>
    <property type="match status" value="1"/>
</dbReference>
<dbReference type="Proteomes" id="UP000719412">
    <property type="component" value="Unassembled WGS sequence"/>
</dbReference>
<organism evidence="9 10">
    <name type="scientific">Tenebrio molitor</name>
    <name type="common">Yellow mealworm beetle</name>
    <dbReference type="NCBI Taxonomy" id="7067"/>
    <lineage>
        <taxon>Eukaryota</taxon>
        <taxon>Metazoa</taxon>
        <taxon>Ecdysozoa</taxon>
        <taxon>Arthropoda</taxon>
        <taxon>Hexapoda</taxon>
        <taxon>Insecta</taxon>
        <taxon>Pterygota</taxon>
        <taxon>Neoptera</taxon>
        <taxon>Endopterygota</taxon>
        <taxon>Coleoptera</taxon>
        <taxon>Polyphaga</taxon>
        <taxon>Cucujiformia</taxon>
        <taxon>Tenebrionidae</taxon>
        <taxon>Tenebrio</taxon>
    </lineage>
</organism>
<dbReference type="CDD" id="cd01850">
    <property type="entry name" value="CDC_Septin"/>
    <property type="match status" value="1"/>
</dbReference>
<reference evidence="9" key="1">
    <citation type="journal article" date="2020" name="J Insects Food Feed">
        <title>The yellow mealworm (Tenebrio molitor) genome: a resource for the emerging insects as food and feed industry.</title>
        <authorList>
            <person name="Eriksson T."/>
            <person name="Andere A."/>
            <person name="Kelstrup H."/>
            <person name="Emery V."/>
            <person name="Picard C."/>
        </authorList>
    </citation>
    <scope>NUCLEOTIDE SEQUENCE</scope>
    <source>
        <strain evidence="9">Stoneville</strain>
        <tissue evidence="9">Whole head</tissue>
    </source>
</reference>
<evidence type="ECO:0000256" key="6">
    <source>
        <dbReference type="ARBA" id="ARBA00023306"/>
    </source>
</evidence>
<dbReference type="Gene3D" id="3.40.50.300">
    <property type="entry name" value="P-loop containing nucleotide triphosphate hydrolases"/>
    <property type="match status" value="1"/>
</dbReference>
<evidence type="ECO:0000256" key="1">
    <source>
        <dbReference type="ARBA" id="ARBA00004626"/>
    </source>
</evidence>
<evidence type="ECO:0000256" key="2">
    <source>
        <dbReference type="ARBA" id="ARBA00022618"/>
    </source>
</evidence>
<evidence type="ECO:0000256" key="7">
    <source>
        <dbReference type="RuleBase" id="RU004560"/>
    </source>
</evidence>
<dbReference type="EMBL" id="JABDTM020023700">
    <property type="protein sequence ID" value="KAH0814971.1"/>
    <property type="molecule type" value="Genomic_DNA"/>
</dbReference>
<evidence type="ECO:0000313" key="10">
    <source>
        <dbReference type="Proteomes" id="UP000719412"/>
    </source>
</evidence>
<dbReference type="GO" id="GO:0032154">
    <property type="term" value="C:cleavage furrow"/>
    <property type="evidence" value="ECO:0007669"/>
    <property type="project" value="UniProtKB-SubCell"/>
</dbReference>
<evidence type="ECO:0000256" key="3">
    <source>
        <dbReference type="ARBA" id="ARBA00022741"/>
    </source>
</evidence>
<reference evidence="9" key="2">
    <citation type="submission" date="2021-08" db="EMBL/GenBank/DDBJ databases">
        <authorList>
            <person name="Eriksson T."/>
        </authorList>
    </citation>
    <scope>NUCLEOTIDE SEQUENCE</scope>
    <source>
        <strain evidence="9">Stoneville</strain>
        <tissue evidence="9">Whole head</tissue>
    </source>
</reference>
<dbReference type="InterPro" id="IPR030379">
    <property type="entry name" value="G_SEPTIN_dom"/>
</dbReference>
<dbReference type="InterPro" id="IPR016491">
    <property type="entry name" value="Septin"/>
</dbReference>
<comment type="similarity">
    <text evidence="7">Belongs to the TRAFAC class TrmE-Era-EngA-EngB-Septin-like GTPase superfamily. Septin GTPase family.</text>
</comment>
<dbReference type="GO" id="GO:0005856">
    <property type="term" value="C:cytoskeleton"/>
    <property type="evidence" value="ECO:0007669"/>
    <property type="project" value="UniProtKB-ARBA"/>
</dbReference>
<dbReference type="InterPro" id="IPR027417">
    <property type="entry name" value="P-loop_NTPase"/>
</dbReference>
<keyword evidence="3 7" id="KW-0547">Nucleotide-binding</keyword>
<dbReference type="PANTHER" id="PTHR18884">
    <property type="entry name" value="SEPTIN"/>
    <property type="match status" value="1"/>
</dbReference>
<keyword evidence="5 7" id="KW-0342">GTP-binding</keyword>
<dbReference type="SUPFAM" id="SSF52540">
    <property type="entry name" value="P-loop containing nucleoside triphosphate hydrolases"/>
    <property type="match status" value="1"/>
</dbReference>
<dbReference type="Pfam" id="PF01633">
    <property type="entry name" value="Choline_kinase"/>
    <property type="match status" value="1"/>
</dbReference>
<protein>
    <recommendedName>
        <fullName evidence="8">Septin-type G domain-containing protein</fullName>
    </recommendedName>
</protein>
<dbReference type="InterPro" id="IPR011009">
    <property type="entry name" value="Kinase-like_dom_sf"/>
</dbReference>
<comment type="caution">
    <text evidence="9">The sequence shown here is derived from an EMBL/GenBank/DDBJ whole genome shotgun (WGS) entry which is preliminary data.</text>
</comment>
<proteinExistence type="inferred from homology"/>
<gene>
    <name evidence="9" type="ORF">GEV33_007818</name>
</gene>
<keyword evidence="2" id="KW-0132">Cell division</keyword>
<accession>A0A8J6LIH4</accession>
<keyword evidence="4" id="KW-0175">Coiled coil</keyword>
<dbReference type="GO" id="GO:0051301">
    <property type="term" value="P:cell division"/>
    <property type="evidence" value="ECO:0007669"/>
    <property type="project" value="UniProtKB-KW"/>
</dbReference>
<evidence type="ECO:0000313" key="9">
    <source>
        <dbReference type="EMBL" id="KAH0814971.1"/>
    </source>
</evidence>